<dbReference type="Proteomes" id="UP000827976">
    <property type="component" value="Chromosome 2"/>
</dbReference>
<keyword evidence="2" id="KW-1185">Reference proteome</keyword>
<reference evidence="2" key="1">
    <citation type="journal article" date="2022" name="Nat. Commun.">
        <title>Chromosome evolution and the genetic basis of agronomically important traits in greater yam.</title>
        <authorList>
            <person name="Bredeson J.V."/>
            <person name="Lyons J.B."/>
            <person name="Oniyinde I.O."/>
            <person name="Okereke N.R."/>
            <person name="Kolade O."/>
            <person name="Nnabue I."/>
            <person name="Nwadili C.O."/>
            <person name="Hribova E."/>
            <person name="Parker M."/>
            <person name="Nwogha J."/>
            <person name="Shu S."/>
            <person name="Carlson J."/>
            <person name="Kariba R."/>
            <person name="Muthemba S."/>
            <person name="Knop K."/>
            <person name="Barton G.J."/>
            <person name="Sherwood A.V."/>
            <person name="Lopez-Montes A."/>
            <person name="Asiedu R."/>
            <person name="Jamnadass R."/>
            <person name="Muchugi A."/>
            <person name="Goodstein D."/>
            <person name="Egesi C.N."/>
            <person name="Featherston J."/>
            <person name="Asfaw A."/>
            <person name="Simpson G.G."/>
            <person name="Dolezel J."/>
            <person name="Hendre P.S."/>
            <person name="Van Deynze A."/>
            <person name="Kumar P.L."/>
            <person name="Obidiegwu J.E."/>
            <person name="Bhattacharjee R."/>
            <person name="Rokhsar D.S."/>
        </authorList>
    </citation>
    <scope>NUCLEOTIDE SEQUENCE [LARGE SCALE GENOMIC DNA]</scope>
    <source>
        <strain evidence="2">cv. TDa95/00328</strain>
    </source>
</reference>
<keyword evidence="1" id="KW-0436">Ligase</keyword>
<proteinExistence type="predicted"/>
<organism evidence="1 2">
    <name type="scientific">Dioscorea alata</name>
    <name type="common">Purple yam</name>
    <dbReference type="NCBI Taxonomy" id="55571"/>
    <lineage>
        <taxon>Eukaryota</taxon>
        <taxon>Viridiplantae</taxon>
        <taxon>Streptophyta</taxon>
        <taxon>Embryophyta</taxon>
        <taxon>Tracheophyta</taxon>
        <taxon>Spermatophyta</taxon>
        <taxon>Magnoliopsida</taxon>
        <taxon>Liliopsida</taxon>
        <taxon>Dioscoreales</taxon>
        <taxon>Dioscoreaceae</taxon>
        <taxon>Dioscorea</taxon>
    </lineage>
</organism>
<sequence length="574" mass="61766">MEILSRPLGFRVLENWNFAGKNAQISSLRSFSRPFGLALPMLLKCSQDVCVNVSKTSTVVSCARDFTVVENSESGGVSGIDTESVPESLPSEPLVSPLDAHSWSVFEIADAVGGEIISHGSSGTICIDTRKLVPGQWFFARSGENFDGHGFIDLALAEKGCVGVIGNRVCEGWEQGFVKVEGDTSVALEKMMRFSRDRFNGVVVGLTGSVGKTTTRTMIALALESLGRVHQTHGNFNYMVGVAMTLIGIPLDAKVAVVELGLGGKNGEILEMARMCQPSVRVILNVHPSHMNCFDSLEEVARAKGELLTEAQPGDVCVLNGDDPLVMSIPVPYGVKKVLFGQRMGCDVRLVLAESVDGGCAVRVILESEIYEDSQPWSTSSVKSQMVEFKMQGPGLHLATNACAAAAVAMSLGVPLPQIAQSLSRFRPVSMRSQMEVTTNGIRIINDAYNANLYSMIAAINALKSIDCEGKRVAMLGDMLELGSKEEESHEMVLNFCCDKCLDLLVLVGERFHGAAGKLKLAGKIDFICAVDSESVVSTVSEMLDPGDVVLVKGSRAMFMEKIVDEIKLLEGRN</sequence>
<accession>A0ACB7WPD3</accession>
<evidence type="ECO:0000313" key="1">
    <source>
        <dbReference type="EMBL" id="KAH7689966.1"/>
    </source>
</evidence>
<dbReference type="EMBL" id="CM037012">
    <property type="protein sequence ID" value="KAH7689966.1"/>
    <property type="molecule type" value="Genomic_DNA"/>
</dbReference>
<name>A0ACB7WPD3_DIOAL</name>
<comment type="caution">
    <text evidence="1">The sequence shown here is derived from an EMBL/GenBank/DDBJ whole genome shotgun (WGS) entry which is preliminary data.</text>
</comment>
<evidence type="ECO:0000313" key="2">
    <source>
        <dbReference type="Proteomes" id="UP000827976"/>
    </source>
</evidence>
<protein>
    <submittedName>
        <fullName evidence="1">UDP-N-acetylmuramoyl-tripeptide--D-alanyl-D-alanine ligase protein</fullName>
    </submittedName>
</protein>
<gene>
    <name evidence="1" type="ORF">IHE45_02G016700</name>
</gene>